<dbReference type="EnsemblMetazoa" id="ADIR006762-RA">
    <property type="protein sequence ID" value="ADIR006762-PA"/>
    <property type="gene ID" value="ADIR006762"/>
</dbReference>
<dbReference type="AlphaFoldDB" id="A0A182NGI9"/>
<evidence type="ECO:0000313" key="1">
    <source>
        <dbReference type="EnsemblMetazoa" id="ADIR006762-PA"/>
    </source>
</evidence>
<reference evidence="1" key="2">
    <citation type="submission" date="2020-05" db="UniProtKB">
        <authorList>
            <consortium name="EnsemblMetazoa"/>
        </authorList>
    </citation>
    <scope>IDENTIFICATION</scope>
    <source>
        <strain evidence="1">WRAIR2</strain>
    </source>
</reference>
<name>A0A182NGI9_9DIPT</name>
<dbReference type="VEuPathDB" id="VectorBase:ADIR006762"/>
<reference evidence="2" key="1">
    <citation type="submission" date="2013-03" db="EMBL/GenBank/DDBJ databases">
        <title>The Genome Sequence of Anopheles dirus WRAIR2.</title>
        <authorList>
            <consortium name="The Broad Institute Genomics Platform"/>
            <person name="Neafsey D.E."/>
            <person name="Walton C."/>
            <person name="Walker B."/>
            <person name="Young S.K."/>
            <person name="Zeng Q."/>
            <person name="Gargeya S."/>
            <person name="Fitzgerald M."/>
            <person name="Haas B."/>
            <person name="Abouelleil A."/>
            <person name="Allen A.W."/>
            <person name="Alvarado L."/>
            <person name="Arachchi H.M."/>
            <person name="Berlin A.M."/>
            <person name="Chapman S.B."/>
            <person name="Gainer-Dewar J."/>
            <person name="Goldberg J."/>
            <person name="Griggs A."/>
            <person name="Gujja S."/>
            <person name="Hansen M."/>
            <person name="Howarth C."/>
            <person name="Imamovic A."/>
            <person name="Ireland A."/>
            <person name="Larimer J."/>
            <person name="McCowan C."/>
            <person name="Murphy C."/>
            <person name="Pearson M."/>
            <person name="Poon T.W."/>
            <person name="Priest M."/>
            <person name="Roberts A."/>
            <person name="Saif S."/>
            <person name="Shea T."/>
            <person name="Sisk P."/>
            <person name="Sykes S."/>
            <person name="Wortman J."/>
            <person name="Nusbaum C."/>
            <person name="Birren B."/>
        </authorList>
    </citation>
    <scope>NUCLEOTIDE SEQUENCE [LARGE SCALE GENOMIC DNA]</scope>
    <source>
        <strain evidence="2">WRAIR2</strain>
    </source>
</reference>
<keyword evidence="2" id="KW-1185">Reference proteome</keyword>
<organism evidence="1 2">
    <name type="scientific">Anopheles dirus</name>
    <dbReference type="NCBI Taxonomy" id="7168"/>
    <lineage>
        <taxon>Eukaryota</taxon>
        <taxon>Metazoa</taxon>
        <taxon>Ecdysozoa</taxon>
        <taxon>Arthropoda</taxon>
        <taxon>Hexapoda</taxon>
        <taxon>Insecta</taxon>
        <taxon>Pterygota</taxon>
        <taxon>Neoptera</taxon>
        <taxon>Endopterygota</taxon>
        <taxon>Diptera</taxon>
        <taxon>Nematocera</taxon>
        <taxon>Culicoidea</taxon>
        <taxon>Culicidae</taxon>
        <taxon>Anophelinae</taxon>
        <taxon>Anopheles</taxon>
    </lineage>
</organism>
<protein>
    <recommendedName>
        <fullName evidence="3">DDE Tnp4 domain-containing protein</fullName>
    </recommendedName>
</protein>
<dbReference type="STRING" id="7168.A0A182NGI9"/>
<sequence>MDTVMRKAITAQERLLITLRYLATGQTYSDISILFRLPTTSTEWLNVSKEFEERSKFPHTIGAIDGKHIRIKAPSNSGTDFYNY</sequence>
<accession>A0A182NGI9</accession>
<proteinExistence type="predicted"/>
<dbReference type="Proteomes" id="UP000075884">
    <property type="component" value="Unassembled WGS sequence"/>
</dbReference>
<evidence type="ECO:0008006" key="3">
    <source>
        <dbReference type="Google" id="ProtNLM"/>
    </source>
</evidence>
<evidence type="ECO:0000313" key="2">
    <source>
        <dbReference type="Proteomes" id="UP000075884"/>
    </source>
</evidence>